<organism evidence="2 3">
    <name type="scientific">Westerdykella ornata</name>
    <dbReference type="NCBI Taxonomy" id="318751"/>
    <lineage>
        <taxon>Eukaryota</taxon>
        <taxon>Fungi</taxon>
        <taxon>Dikarya</taxon>
        <taxon>Ascomycota</taxon>
        <taxon>Pezizomycotina</taxon>
        <taxon>Dothideomycetes</taxon>
        <taxon>Pleosporomycetidae</taxon>
        <taxon>Pleosporales</taxon>
        <taxon>Sporormiaceae</taxon>
        <taxon>Westerdykella</taxon>
    </lineage>
</organism>
<protein>
    <submittedName>
        <fullName evidence="2">Uncharacterized protein</fullName>
    </submittedName>
</protein>
<sequence>MTDPTPPVWHTMTAPGIPRTRKHAKNHNARRSGVAGCTMVCIVCTSLPAATTVPLVFARLGREPLPTPGPGMLTGSSRLVVVASGKLACRRVAR</sequence>
<name>A0A6A6JSR3_WESOR</name>
<evidence type="ECO:0000313" key="2">
    <source>
        <dbReference type="EMBL" id="KAF2279153.1"/>
    </source>
</evidence>
<reference evidence="2" key="1">
    <citation type="journal article" date="2020" name="Stud. Mycol.">
        <title>101 Dothideomycetes genomes: a test case for predicting lifestyles and emergence of pathogens.</title>
        <authorList>
            <person name="Haridas S."/>
            <person name="Albert R."/>
            <person name="Binder M."/>
            <person name="Bloem J."/>
            <person name="Labutti K."/>
            <person name="Salamov A."/>
            <person name="Andreopoulos B."/>
            <person name="Baker S."/>
            <person name="Barry K."/>
            <person name="Bills G."/>
            <person name="Bluhm B."/>
            <person name="Cannon C."/>
            <person name="Castanera R."/>
            <person name="Culley D."/>
            <person name="Daum C."/>
            <person name="Ezra D."/>
            <person name="Gonzalez J."/>
            <person name="Henrissat B."/>
            <person name="Kuo A."/>
            <person name="Liang C."/>
            <person name="Lipzen A."/>
            <person name="Lutzoni F."/>
            <person name="Magnuson J."/>
            <person name="Mondo S."/>
            <person name="Nolan M."/>
            <person name="Ohm R."/>
            <person name="Pangilinan J."/>
            <person name="Park H.-J."/>
            <person name="Ramirez L."/>
            <person name="Alfaro M."/>
            <person name="Sun H."/>
            <person name="Tritt A."/>
            <person name="Yoshinaga Y."/>
            <person name="Zwiers L.-H."/>
            <person name="Turgeon B."/>
            <person name="Goodwin S."/>
            <person name="Spatafora J."/>
            <person name="Crous P."/>
            <person name="Grigoriev I."/>
        </authorList>
    </citation>
    <scope>NUCLEOTIDE SEQUENCE</scope>
    <source>
        <strain evidence="2">CBS 379.55</strain>
    </source>
</reference>
<evidence type="ECO:0000256" key="1">
    <source>
        <dbReference type="SAM" id="MobiDB-lite"/>
    </source>
</evidence>
<feature type="region of interest" description="Disordered" evidence="1">
    <location>
        <begin position="1"/>
        <end position="29"/>
    </location>
</feature>
<gene>
    <name evidence="2" type="ORF">EI97DRAFT_228595</name>
</gene>
<evidence type="ECO:0000313" key="3">
    <source>
        <dbReference type="Proteomes" id="UP000800097"/>
    </source>
</evidence>
<dbReference type="RefSeq" id="XP_033656692.1">
    <property type="nucleotide sequence ID" value="XM_033793931.1"/>
</dbReference>
<dbReference type="AlphaFoldDB" id="A0A6A6JSR3"/>
<feature type="compositionally biased region" description="Basic residues" evidence="1">
    <location>
        <begin position="19"/>
        <end position="29"/>
    </location>
</feature>
<proteinExistence type="predicted"/>
<keyword evidence="3" id="KW-1185">Reference proteome</keyword>
<accession>A0A6A6JSR3</accession>
<dbReference type="Proteomes" id="UP000800097">
    <property type="component" value="Unassembled WGS sequence"/>
</dbReference>
<dbReference type="GeneID" id="54547106"/>
<dbReference type="EMBL" id="ML986487">
    <property type="protein sequence ID" value="KAF2279153.1"/>
    <property type="molecule type" value="Genomic_DNA"/>
</dbReference>